<feature type="domain" description="RSE1/DDB1/CPSF1 first beta-propeller" evidence="1">
    <location>
        <begin position="14"/>
        <end position="228"/>
    </location>
</feature>
<keyword evidence="3" id="KW-1185">Reference proteome</keyword>
<evidence type="ECO:0000313" key="3">
    <source>
        <dbReference type="Proteomes" id="UP001642483"/>
    </source>
</evidence>
<sequence>MYAWYQQLHSPTGVEQCVYCNFTSETAKDLVTTAASQLSVYRLHKNIEVQVKNDNTGDTSSVQDKLELLGSWQLFGNVVGVKHVRLNGTTRDSLLLSFKEAKLSIVEFDTATHDIKTSSLHYFEENLYKDGLLQRVTLPKISVDPDGRCASLQLSTNSVAIIPFRTKDVTIAPDEISLIGDHVTQRPPPATSYSIDLSEVDSRLQRIVDVQFLHGYYEPTLLILFESLRTWSGRVALRQDTCNIVAISLNMTERLHPVIWSLHGLPFDCRYAYPVPKPIGKFDVHYPFR</sequence>
<proteinExistence type="predicted"/>
<dbReference type="InterPro" id="IPR018846">
    <property type="entry name" value="Beta-prop_RSE1/DDB1/CPSF1_1st"/>
</dbReference>
<dbReference type="Proteomes" id="UP001642483">
    <property type="component" value="Unassembled WGS sequence"/>
</dbReference>
<dbReference type="InterPro" id="IPR015943">
    <property type="entry name" value="WD40/YVTN_repeat-like_dom_sf"/>
</dbReference>
<name>A0ABP0F848_CLALP</name>
<organism evidence="2 3">
    <name type="scientific">Clavelina lepadiformis</name>
    <name type="common">Light-bulb sea squirt</name>
    <name type="synonym">Ascidia lepadiformis</name>
    <dbReference type="NCBI Taxonomy" id="159417"/>
    <lineage>
        <taxon>Eukaryota</taxon>
        <taxon>Metazoa</taxon>
        <taxon>Chordata</taxon>
        <taxon>Tunicata</taxon>
        <taxon>Ascidiacea</taxon>
        <taxon>Aplousobranchia</taxon>
        <taxon>Clavelinidae</taxon>
        <taxon>Clavelina</taxon>
    </lineage>
</organism>
<dbReference type="Gene3D" id="2.130.10.10">
    <property type="entry name" value="YVTN repeat-like/Quinoprotein amine dehydrogenase"/>
    <property type="match status" value="1"/>
</dbReference>
<reference evidence="2 3" key="1">
    <citation type="submission" date="2024-02" db="EMBL/GenBank/DDBJ databases">
        <authorList>
            <person name="Daric V."/>
            <person name="Darras S."/>
        </authorList>
    </citation>
    <scope>NUCLEOTIDE SEQUENCE [LARGE SCALE GENOMIC DNA]</scope>
</reference>
<evidence type="ECO:0000259" key="1">
    <source>
        <dbReference type="Pfam" id="PF10433"/>
    </source>
</evidence>
<dbReference type="EMBL" id="CAWYQH010000013">
    <property type="protein sequence ID" value="CAK8674599.1"/>
    <property type="molecule type" value="Genomic_DNA"/>
</dbReference>
<accession>A0ABP0F848</accession>
<comment type="caution">
    <text evidence="2">The sequence shown here is derived from an EMBL/GenBank/DDBJ whole genome shotgun (WGS) entry which is preliminary data.</text>
</comment>
<dbReference type="InterPro" id="IPR050358">
    <property type="entry name" value="RSE1/DDB1/CFT1"/>
</dbReference>
<gene>
    <name evidence="2" type="ORF">CVLEPA_LOCUS4285</name>
</gene>
<evidence type="ECO:0000313" key="2">
    <source>
        <dbReference type="EMBL" id="CAK8674599.1"/>
    </source>
</evidence>
<protein>
    <recommendedName>
        <fullName evidence="1">RSE1/DDB1/CPSF1 first beta-propeller domain-containing protein</fullName>
    </recommendedName>
</protein>
<dbReference type="PANTHER" id="PTHR10644">
    <property type="entry name" value="DNA REPAIR/RNA PROCESSING CPSF FAMILY"/>
    <property type="match status" value="1"/>
</dbReference>
<dbReference type="Pfam" id="PF10433">
    <property type="entry name" value="Beta-prop_RSE1_1st"/>
    <property type="match status" value="1"/>
</dbReference>